<evidence type="ECO:0008006" key="3">
    <source>
        <dbReference type="Google" id="ProtNLM"/>
    </source>
</evidence>
<evidence type="ECO:0000313" key="2">
    <source>
        <dbReference type="Proteomes" id="UP001529338"/>
    </source>
</evidence>
<name>A0ABT7SB68_9CELL</name>
<gene>
    <name evidence="1" type="ORF">QRT04_00685</name>
</gene>
<reference evidence="1 2" key="1">
    <citation type="submission" date="2023-06" db="EMBL/GenBank/DDBJ databases">
        <title>Cellulomonas sp. MW4 Whole genome sequence.</title>
        <authorList>
            <person name="Park S."/>
        </authorList>
    </citation>
    <scope>NUCLEOTIDE SEQUENCE [LARGE SCALE GENOMIC DNA]</scope>
    <source>
        <strain evidence="1 2">MW4</strain>
    </source>
</reference>
<keyword evidence="2" id="KW-1185">Reference proteome</keyword>
<proteinExistence type="predicted"/>
<sequence>MTALAPFRSRPAHVPVPSTVRREDVGDAAWFGLLRDGVLRPLWQDVAVRADLAETPELRARGLSPLVPTRAVVGRASAAWVHVGGPLPARVDLLFAPGSRRTDPHPLRTAAEAHLSPGDAQPIGPVRVTSVQRTGLDVARSEPPARAAPLLAALRGVGFDPLLALDELARLGPARGVRRARTVLTDCARAAPG</sequence>
<dbReference type="Proteomes" id="UP001529338">
    <property type="component" value="Unassembled WGS sequence"/>
</dbReference>
<dbReference type="RefSeq" id="WP_289452959.1">
    <property type="nucleotide sequence ID" value="NZ_JAUCGQ010000001.1"/>
</dbReference>
<accession>A0ABT7SB68</accession>
<dbReference type="EMBL" id="JAUCGQ010000001">
    <property type="protein sequence ID" value="MDM7853435.1"/>
    <property type="molecule type" value="Genomic_DNA"/>
</dbReference>
<comment type="caution">
    <text evidence="1">The sequence shown here is derived from an EMBL/GenBank/DDBJ whole genome shotgun (WGS) entry which is preliminary data.</text>
</comment>
<protein>
    <recommendedName>
        <fullName evidence="3">AbiEi antitoxin C-terminal domain-containing protein</fullName>
    </recommendedName>
</protein>
<organism evidence="1 2">
    <name type="scientific">Cellulomonas alba</name>
    <dbReference type="NCBI Taxonomy" id="3053467"/>
    <lineage>
        <taxon>Bacteria</taxon>
        <taxon>Bacillati</taxon>
        <taxon>Actinomycetota</taxon>
        <taxon>Actinomycetes</taxon>
        <taxon>Micrococcales</taxon>
        <taxon>Cellulomonadaceae</taxon>
        <taxon>Cellulomonas</taxon>
    </lineage>
</organism>
<evidence type="ECO:0000313" key="1">
    <source>
        <dbReference type="EMBL" id="MDM7853435.1"/>
    </source>
</evidence>